<dbReference type="eggNOG" id="ENOG5031CWS">
    <property type="taxonomic scope" value="Bacteria"/>
</dbReference>
<keyword evidence="2" id="KW-1185">Reference proteome</keyword>
<evidence type="ECO:0000313" key="2">
    <source>
        <dbReference type="Proteomes" id="UP000002384"/>
    </source>
</evidence>
<organism evidence="1 2">
    <name type="scientific">Gloeothece citriformis (strain PCC 7424)</name>
    <name type="common">Cyanothece sp. (strain PCC 7424)</name>
    <dbReference type="NCBI Taxonomy" id="65393"/>
    <lineage>
        <taxon>Bacteria</taxon>
        <taxon>Bacillati</taxon>
        <taxon>Cyanobacteriota</taxon>
        <taxon>Cyanophyceae</taxon>
        <taxon>Oscillatoriophycideae</taxon>
        <taxon>Chroococcales</taxon>
        <taxon>Aphanothecaceae</taxon>
        <taxon>Gloeothece</taxon>
        <taxon>Gloeothece citriformis</taxon>
    </lineage>
</organism>
<dbReference type="GO" id="GO:0009235">
    <property type="term" value="P:cobalamin metabolic process"/>
    <property type="evidence" value="ECO:0007669"/>
    <property type="project" value="InterPro"/>
</dbReference>
<reference evidence="2" key="1">
    <citation type="journal article" date="2011" name="MBio">
        <title>Novel metabolic attributes of the genus Cyanothece, comprising a group of unicellular nitrogen-fixing Cyanobacteria.</title>
        <authorList>
            <person name="Bandyopadhyay A."/>
            <person name="Elvitigala T."/>
            <person name="Welsh E."/>
            <person name="Stockel J."/>
            <person name="Liberton M."/>
            <person name="Min H."/>
            <person name="Sherman L.A."/>
            <person name="Pakrasi H.B."/>
        </authorList>
    </citation>
    <scope>NUCLEOTIDE SEQUENCE [LARGE SCALE GENOMIC DNA]</scope>
    <source>
        <strain evidence="2">PCC 7424</strain>
        <plasmid evidence="2">pP742401</plasmid>
    </source>
</reference>
<dbReference type="AlphaFoldDB" id="B7KLU6"/>
<protein>
    <recommendedName>
        <fullName evidence="3">Methylmalonic aciduria and homocystinuria type D protein</fullName>
    </recommendedName>
</protein>
<proteinExistence type="predicted"/>
<dbReference type="InterPro" id="IPR019362">
    <property type="entry name" value="MMADHC"/>
</dbReference>
<sequence>MNMEVQISVHPPTDYVKTNFKNFLPDWSSPRVSVIIVLQRSQLPLNNQGTEVEKEKSRLRKRFIYFGCALSRALDEKGFVTDLLDPRSGYALFSNQGTQTHDDSRVVNQLLKIPIIENSLCKPLVHPSWGTAVYPGILMSTAQAETIRPLMEKVALNKGWKI</sequence>
<dbReference type="HOGENOM" id="CLU_097729_0_0_3"/>
<accession>B7KLU6</accession>
<geneLocation type="plasmid" evidence="1 2">
    <name>pP742401</name>
</geneLocation>
<dbReference type="Pfam" id="PF10229">
    <property type="entry name" value="MMADHC"/>
    <property type="match status" value="1"/>
</dbReference>
<keyword evidence="1" id="KW-0614">Plasmid</keyword>
<dbReference type="EMBL" id="CP001292">
    <property type="protein sequence ID" value="ACK73768.1"/>
    <property type="molecule type" value="Genomic_DNA"/>
</dbReference>
<dbReference type="PANTHER" id="PTHR13192">
    <property type="entry name" value="MY011 PROTEIN"/>
    <property type="match status" value="1"/>
</dbReference>
<evidence type="ECO:0008006" key="3">
    <source>
        <dbReference type="Google" id="ProtNLM"/>
    </source>
</evidence>
<dbReference type="Proteomes" id="UP000002384">
    <property type="component" value="Plasmid pP742401"/>
</dbReference>
<dbReference type="KEGG" id="cyc:PCC7424_5703"/>
<gene>
    <name evidence="1" type="ordered locus">PCC7424_5703</name>
</gene>
<evidence type="ECO:0000313" key="1">
    <source>
        <dbReference type="EMBL" id="ACK73768.1"/>
    </source>
</evidence>
<name>B7KLU6_GLOC7</name>
<dbReference type="PANTHER" id="PTHR13192:SF3">
    <property type="entry name" value="COBALAMIN TRAFFICKING PROTEIN CBLD"/>
    <property type="match status" value="1"/>
</dbReference>